<reference evidence="4" key="1">
    <citation type="journal article" date="2024" name="Int. J. Syst. Evol. Microbiol.">
        <title>Methylomarinovum tepidoasis sp. nov., a moderately thermophilic methanotroph of the family Methylothermaceae isolated from a deep-sea hydrothermal field.</title>
        <authorList>
            <person name="Hirayama H."/>
            <person name="Takaki Y."/>
            <person name="Abe M."/>
            <person name="Miyazaki M."/>
            <person name="Uematsu K."/>
            <person name="Matsui Y."/>
            <person name="Takai K."/>
        </authorList>
    </citation>
    <scope>NUCLEOTIDE SEQUENCE [LARGE SCALE GENOMIC DNA]</scope>
    <source>
        <strain evidence="4">IN45</strain>
    </source>
</reference>
<dbReference type="Proteomes" id="UP001321450">
    <property type="component" value="Chromosome"/>
</dbReference>
<dbReference type="RefSeq" id="WP_286293554.1">
    <property type="nucleotide sequence ID" value="NZ_AP024718.1"/>
</dbReference>
<proteinExistence type="predicted"/>
<feature type="transmembrane region" description="Helical" evidence="1">
    <location>
        <begin position="20"/>
        <end position="39"/>
    </location>
</feature>
<evidence type="ECO:0000313" key="3">
    <source>
        <dbReference type="EMBL" id="BCX88440.1"/>
    </source>
</evidence>
<organism evidence="3 4">
    <name type="scientific">Methylomarinovum tepidoasis</name>
    <dbReference type="NCBI Taxonomy" id="2840183"/>
    <lineage>
        <taxon>Bacteria</taxon>
        <taxon>Pseudomonadati</taxon>
        <taxon>Pseudomonadota</taxon>
        <taxon>Gammaproteobacteria</taxon>
        <taxon>Methylococcales</taxon>
        <taxon>Methylothermaceae</taxon>
        <taxon>Methylomarinovum</taxon>
    </lineage>
</organism>
<feature type="transmembrane region" description="Helical" evidence="1">
    <location>
        <begin position="90"/>
        <end position="109"/>
    </location>
</feature>
<name>A0AAU9C7Q1_9GAMM</name>
<dbReference type="AlphaFoldDB" id="A0AAU9C7Q1"/>
<sequence length="196" mass="22033">MTFIVEIFPGLREMMNLHPVWVHFPIAFLSVFFLVDLLAAVFRSRALFVVANWLLGLGALGAVVAAAFGLQAALTVPHPPQVHEILETHRYFALNATALAWLLLIWRLLNRGRFWLVGRLFHSLLALFMVLNLMLAADYGGLMVYKHGVGVKAVPAWPPGASGHRHGSAWDELREWMHEIIPHSHAPGHEHHHHAH</sequence>
<dbReference type="EMBL" id="AP024718">
    <property type="protein sequence ID" value="BCX88440.1"/>
    <property type="molecule type" value="Genomic_DNA"/>
</dbReference>
<protein>
    <recommendedName>
        <fullName evidence="2">DUF2231 domain-containing protein</fullName>
    </recommendedName>
</protein>
<evidence type="ECO:0000259" key="2">
    <source>
        <dbReference type="Pfam" id="PF09990"/>
    </source>
</evidence>
<evidence type="ECO:0000256" key="1">
    <source>
        <dbReference type="SAM" id="Phobius"/>
    </source>
</evidence>
<accession>A0AAU9C7Q1</accession>
<keyword evidence="1" id="KW-0472">Membrane</keyword>
<dbReference type="Pfam" id="PF09990">
    <property type="entry name" value="DUF2231"/>
    <property type="match status" value="1"/>
</dbReference>
<keyword evidence="1" id="KW-0812">Transmembrane</keyword>
<gene>
    <name evidence="3" type="ORF">MIN45_P0809</name>
</gene>
<evidence type="ECO:0000313" key="4">
    <source>
        <dbReference type="Proteomes" id="UP001321450"/>
    </source>
</evidence>
<feature type="transmembrane region" description="Helical" evidence="1">
    <location>
        <begin position="46"/>
        <end position="70"/>
    </location>
</feature>
<keyword evidence="4" id="KW-1185">Reference proteome</keyword>
<dbReference type="InterPro" id="IPR019251">
    <property type="entry name" value="DUF2231_TM"/>
</dbReference>
<feature type="transmembrane region" description="Helical" evidence="1">
    <location>
        <begin position="116"/>
        <end position="137"/>
    </location>
</feature>
<dbReference type="KEGG" id="meiy:MIN45_P0809"/>
<keyword evidence="1" id="KW-1133">Transmembrane helix</keyword>
<feature type="domain" description="DUF2231" evidence="2">
    <location>
        <begin position="16"/>
        <end position="152"/>
    </location>
</feature>